<gene>
    <name evidence="1" type="ORF">FMOSSE_LOCUS13219</name>
</gene>
<comment type="caution">
    <text evidence="1">The sequence shown here is derived from an EMBL/GenBank/DDBJ whole genome shotgun (WGS) entry which is preliminary data.</text>
</comment>
<name>A0A9N9EQ32_FUNMO</name>
<evidence type="ECO:0000313" key="1">
    <source>
        <dbReference type="EMBL" id="CAG8688463.1"/>
    </source>
</evidence>
<reference evidence="1" key="1">
    <citation type="submission" date="2021-06" db="EMBL/GenBank/DDBJ databases">
        <authorList>
            <person name="Kallberg Y."/>
            <person name="Tangrot J."/>
            <person name="Rosling A."/>
        </authorList>
    </citation>
    <scope>NUCLEOTIDE SEQUENCE</scope>
    <source>
        <strain evidence="1">87-6 pot B 2015</strain>
    </source>
</reference>
<protein>
    <submittedName>
        <fullName evidence="1">16302_t:CDS:1</fullName>
    </submittedName>
</protein>
<proteinExistence type="predicted"/>
<feature type="non-terminal residue" evidence="1">
    <location>
        <position position="1"/>
    </location>
</feature>
<keyword evidence="2" id="KW-1185">Reference proteome</keyword>
<dbReference type="EMBL" id="CAJVPP010007437">
    <property type="protein sequence ID" value="CAG8688463.1"/>
    <property type="molecule type" value="Genomic_DNA"/>
</dbReference>
<organism evidence="1 2">
    <name type="scientific">Funneliformis mosseae</name>
    <name type="common">Endomycorrhizal fungus</name>
    <name type="synonym">Glomus mosseae</name>
    <dbReference type="NCBI Taxonomy" id="27381"/>
    <lineage>
        <taxon>Eukaryota</taxon>
        <taxon>Fungi</taxon>
        <taxon>Fungi incertae sedis</taxon>
        <taxon>Mucoromycota</taxon>
        <taxon>Glomeromycotina</taxon>
        <taxon>Glomeromycetes</taxon>
        <taxon>Glomerales</taxon>
        <taxon>Glomeraceae</taxon>
        <taxon>Funneliformis</taxon>
    </lineage>
</organism>
<accession>A0A9N9EQ32</accession>
<dbReference type="AlphaFoldDB" id="A0A9N9EQ32"/>
<evidence type="ECO:0000313" key="2">
    <source>
        <dbReference type="Proteomes" id="UP000789375"/>
    </source>
</evidence>
<dbReference type="Proteomes" id="UP000789375">
    <property type="component" value="Unassembled WGS sequence"/>
</dbReference>
<sequence length="49" mass="5235">SLCVVRELVEMLSCQPGKKFGVVTGLLEGIVIPCAIEDVLTDRANLCSD</sequence>